<keyword evidence="5" id="KW-1185">Reference proteome</keyword>
<dbReference type="SMART" id="SM00858">
    <property type="entry name" value="SAF"/>
    <property type="match status" value="1"/>
</dbReference>
<keyword evidence="4" id="KW-0378">Hydrolase</keyword>
<dbReference type="Pfam" id="PF20629">
    <property type="entry name" value="GD_AH_C"/>
    <property type="match status" value="1"/>
</dbReference>
<dbReference type="InterPro" id="IPR048332">
    <property type="entry name" value="GD_AH_C"/>
</dbReference>
<name>A0A1W2A4R8_9BURK</name>
<accession>A0A1W2A4R8</accession>
<reference evidence="4 5" key="1">
    <citation type="submission" date="2017-04" db="EMBL/GenBank/DDBJ databases">
        <authorList>
            <person name="Afonso C.L."/>
            <person name="Miller P.J."/>
            <person name="Scott M.A."/>
            <person name="Spackman E."/>
            <person name="Goraichik I."/>
            <person name="Dimitrov K.M."/>
            <person name="Suarez D.L."/>
            <person name="Swayne D.E."/>
        </authorList>
    </citation>
    <scope>NUCLEOTIDE SEQUENCE [LARGE SCALE GENOMIC DNA]</scope>
    <source>
        <strain evidence="4 5">VK13</strain>
    </source>
</reference>
<keyword evidence="2" id="KW-0456">Lyase</keyword>
<dbReference type="Pfam" id="PF04295">
    <property type="entry name" value="GD_AH_second"/>
    <property type="match status" value="1"/>
</dbReference>
<dbReference type="InterPro" id="IPR044144">
    <property type="entry name" value="SAF_UxaA/GarD"/>
</dbReference>
<dbReference type="InterPro" id="IPR013974">
    <property type="entry name" value="SAF"/>
</dbReference>
<dbReference type="Proteomes" id="UP000192708">
    <property type="component" value="Unassembled WGS sequence"/>
</dbReference>
<dbReference type="Gene3D" id="2.30.130.110">
    <property type="match status" value="1"/>
</dbReference>
<dbReference type="STRING" id="1938817.SAMN06296008_107101"/>
<dbReference type="GO" id="GO:0016829">
    <property type="term" value="F:lyase activity"/>
    <property type="evidence" value="ECO:0007669"/>
    <property type="project" value="UniProtKB-KW"/>
</dbReference>
<evidence type="ECO:0000313" key="4">
    <source>
        <dbReference type="EMBL" id="SMC55411.1"/>
    </source>
</evidence>
<dbReference type="CDD" id="cd11613">
    <property type="entry name" value="SAF_AH_GD"/>
    <property type="match status" value="1"/>
</dbReference>
<proteinExistence type="inferred from homology"/>
<comment type="similarity">
    <text evidence="1">Belongs to the UxaA family.</text>
</comment>
<evidence type="ECO:0000313" key="5">
    <source>
        <dbReference type="Proteomes" id="UP000192708"/>
    </source>
</evidence>
<dbReference type="OrthoDB" id="9804574at2"/>
<protein>
    <submittedName>
        <fullName evidence="4">Altronate hydrolase</fullName>
    </submittedName>
</protein>
<dbReference type="InterPro" id="IPR007392">
    <property type="entry name" value="GD_AH_second"/>
</dbReference>
<evidence type="ECO:0000259" key="3">
    <source>
        <dbReference type="SMART" id="SM00858"/>
    </source>
</evidence>
<dbReference type="PANTHER" id="PTHR30536">
    <property type="entry name" value="ALTRONATE/GALACTARATE DEHYDRATASE"/>
    <property type="match status" value="1"/>
</dbReference>
<feature type="domain" description="SAF" evidence="3">
    <location>
        <begin position="20"/>
        <end position="89"/>
    </location>
</feature>
<dbReference type="RefSeq" id="WP_084283615.1">
    <property type="nucleotide sequence ID" value="NZ_FWXJ01000007.1"/>
</dbReference>
<sequence length="515" mass="55722">MIETSQKKLSGPIIRLHPNDNIVVARIDMTIGTEVPSENMTCKSQVPAGYKIAARKILKGEPILKYAVTVGFANTDIEPGYMVHSHNTDFREFDRDYAHASEFKPVDMIPENERATFQGYVRANGRVGTRNFVGILSTVNCSATVVNKIAAWFTPERLKDYPNVDGVVAFSHSIGCGMEMTGEPMQLLRRTMAGYATHPNLAGALIIGLGCERNQLKGLMEQENLSEDSNLHTFIMQESGGTTKTIQAGIEAVMAMLPKANSVKRETVSAAHLSVGLQCGGSDGFSSITANPALGAAIDILARHGGTGILSETPEIYGVEHTLTRRAASREIGEKLIERIRWWKDEYSVGRDVQINGQVSPGNQVGGLANIFEKSLGSSMKGGTGPLMAVYKYAEPVTTKGFVFMDTPGFDPVSATGQIAGGANLVAFTTGRGSMFGSKPAPCIKLATNTPMYQRLTDDMDINCGEILDGTVTLQEMGQRIFELFLRIASGEQSKSEELGLGDYEFVPWQIGIMS</sequence>
<dbReference type="GO" id="GO:0016787">
    <property type="term" value="F:hydrolase activity"/>
    <property type="evidence" value="ECO:0007669"/>
    <property type="project" value="UniProtKB-KW"/>
</dbReference>
<dbReference type="AlphaFoldDB" id="A0A1W2A4R8"/>
<evidence type="ECO:0000256" key="2">
    <source>
        <dbReference type="ARBA" id="ARBA00023239"/>
    </source>
</evidence>
<dbReference type="InterPro" id="IPR052172">
    <property type="entry name" value="UxaA_altronate/galactarate_dh"/>
</dbReference>
<evidence type="ECO:0000256" key="1">
    <source>
        <dbReference type="ARBA" id="ARBA00010986"/>
    </source>
</evidence>
<dbReference type="GO" id="GO:0019698">
    <property type="term" value="P:D-galacturonate catabolic process"/>
    <property type="evidence" value="ECO:0007669"/>
    <property type="project" value="TreeGrafter"/>
</dbReference>
<dbReference type="EMBL" id="FWXJ01000007">
    <property type="protein sequence ID" value="SMC55411.1"/>
    <property type="molecule type" value="Genomic_DNA"/>
</dbReference>
<gene>
    <name evidence="4" type="ORF">SAMN06296008_107101</name>
</gene>
<dbReference type="PANTHER" id="PTHR30536:SF5">
    <property type="entry name" value="ALTRONATE DEHYDRATASE"/>
    <property type="match status" value="1"/>
</dbReference>
<organism evidence="4 5">
    <name type="scientific">Polynucleobacter kasalickyi</name>
    <dbReference type="NCBI Taxonomy" id="1938817"/>
    <lineage>
        <taxon>Bacteria</taxon>
        <taxon>Pseudomonadati</taxon>
        <taxon>Pseudomonadota</taxon>
        <taxon>Betaproteobacteria</taxon>
        <taxon>Burkholderiales</taxon>
        <taxon>Burkholderiaceae</taxon>
        <taxon>Polynucleobacter</taxon>
    </lineage>
</organism>